<dbReference type="InterPro" id="IPR001867">
    <property type="entry name" value="OmpR/PhoB-type_DNA-bd"/>
</dbReference>
<dbReference type="Pfam" id="PF00072">
    <property type="entry name" value="Response_reg"/>
    <property type="match status" value="1"/>
</dbReference>
<keyword evidence="7" id="KW-1185">Reference proteome</keyword>
<dbReference type="SMART" id="SM00862">
    <property type="entry name" value="Trans_reg_C"/>
    <property type="match status" value="1"/>
</dbReference>
<reference evidence="6 7" key="1">
    <citation type="journal article" date="2015" name="Genome Announc.">
        <title>Draft Genome Sequences of Marine Isolates of Thalassomonas viridans and Thalassomonas actiniarum.</title>
        <authorList>
            <person name="Olonade I."/>
            <person name="van Zyl L.J."/>
            <person name="Trindade M."/>
        </authorList>
    </citation>
    <scope>NUCLEOTIDE SEQUENCE [LARGE SCALE GENOMIC DNA]</scope>
    <source>
        <strain evidence="6 7">XOM25</strain>
    </source>
</reference>
<dbReference type="GO" id="GO:0032993">
    <property type="term" value="C:protein-DNA complex"/>
    <property type="evidence" value="ECO:0007669"/>
    <property type="project" value="TreeGrafter"/>
</dbReference>
<feature type="DNA-binding region" description="OmpR/PhoB-type" evidence="3">
    <location>
        <begin position="130"/>
        <end position="229"/>
    </location>
</feature>
<evidence type="ECO:0000313" key="6">
    <source>
        <dbReference type="EMBL" id="WDE04150.1"/>
    </source>
</evidence>
<reference evidence="6 7" key="2">
    <citation type="journal article" date="2022" name="Mar. Drugs">
        <title>Bioassay-Guided Fractionation Leads to the Detection of Cholic Acid Generated by the Rare Thalassomonas sp.</title>
        <authorList>
            <person name="Pheiffer F."/>
            <person name="Schneider Y.K."/>
            <person name="Hansen E.H."/>
            <person name="Andersen J.H."/>
            <person name="Isaksson J."/>
            <person name="Busche T."/>
            <person name="R C."/>
            <person name="Kalinowski J."/>
            <person name="Zyl L.V."/>
            <person name="Trindade M."/>
        </authorList>
    </citation>
    <scope>NUCLEOTIDE SEQUENCE [LARGE SCALE GENOMIC DNA]</scope>
    <source>
        <strain evidence="6 7">XOM25</strain>
    </source>
</reference>
<name>A0AAE9Z023_9GAMM</name>
<evidence type="ECO:0000313" key="7">
    <source>
        <dbReference type="Proteomes" id="UP000032352"/>
    </source>
</evidence>
<feature type="domain" description="Response regulatory" evidence="4">
    <location>
        <begin position="5"/>
        <end position="118"/>
    </location>
</feature>
<dbReference type="RefSeq" id="WP_044840581.1">
    <property type="nucleotide sequence ID" value="NZ_CP059733.1"/>
</dbReference>
<dbReference type="PANTHER" id="PTHR48111">
    <property type="entry name" value="REGULATOR OF RPOS"/>
    <property type="match status" value="1"/>
</dbReference>
<proteinExistence type="predicted"/>
<feature type="modified residue" description="4-aspartylphosphate" evidence="2">
    <location>
        <position position="54"/>
    </location>
</feature>
<evidence type="ECO:0000256" key="3">
    <source>
        <dbReference type="PROSITE-ProRule" id="PRU01091"/>
    </source>
</evidence>
<dbReference type="GO" id="GO:0000976">
    <property type="term" value="F:transcription cis-regulatory region binding"/>
    <property type="evidence" value="ECO:0007669"/>
    <property type="project" value="TreeGrafter"/>
</dbReference>
<dbReference type="GO" id="GO:0005829">
    <property type="term" value="C:cytosol"/>
    <property type="evidence" value="ECO:0007669"/>
    <property type="project" value="TreeGrafter"/>
</dbReference>
<dbReference type="CDD" id="cd00383">
    <property type="entry name" value="trans_reg_C"/>
    <property type="match status" value="1"/>
</dbReference>
<dbReference type="Gene3D" id="3.40.50.2300">
    <property type="match status" value="1"/>
</dbReference>
<dbReference type="SUPFAM" id="SSF52172">
    <property type="entry name" value="CheY-like"/>
    <property type="match status" value="1"/>
</dbReference>
<evidence type="ECO:0000259" key="4">
    <source>
        <dbReference type="PROSITE" id="PS50110"/>
    </source>
</evidence>
<dbReference type="EMBL" id="CP059733">
    <property type="protein sequence ID" value="WDE04150.1"/>
    <property type="molecule type" value="Genomic_DNA"/>
</dbReference>
<dbReference type="SMART" id="SM00448">
    <property type="entry name" value="REC"/>
    <property type="match status" value="1"/>
</dbReference>
<dbReference type="PROSITE" id="PS51755">
    <property type="entry name" value="OMPR_PHOB"/>
    <property type="match status" value="1"/>
</dbReference>
<dbReference type="GO" id="GO:0006355">
    <property type="term" value="P:regulation of DNA-templated transcription"/>
    <property type="evidence" value="ECO:0007669"/>
    <property type="project" value="InterPro"/>
</dbReference>
<dbReference type="InterPro" id="IPR001789">
    <property type="entry name" value="Sig_transdc_resp-reg_receiver"/>
</dbReference>
<dbReference type="Proteomes" id="UP000032352">
    <property type="component" value="Chromosome"/>
</dbReference>
<dbReference type="InterPro" id="IPR011006">
    <property type="entry name" value="CheY-like_superfamily"/>
</dbReference>
<organism evidence="6 7">
    <name type="scientific">Thalassomonas viridans</name>
    <dbReference type="NCBI Taxonomy" id="137584"/>
    <lineage>
        <taxon>Bacteria</taxon>
        <taxon>Pseudomonadati</taxon>
        <taxon>Pseudomonadota</taxon>
        <taxon>Gammaproteobacteria</taxon>
        <taxon>Alteromonadales</taxon>
        <taxon>Colwelliaceae</taxon>
        <taxon>Thalassomonas</taxon>
    </lineage>
</organism>
<dbReference type="PANTHER" id="PTHR48111:SF47">
    <property type="entry name" value="TRANSCRIPTIONAL REGULATORY PROTEIN RSTA"/>
    <property type="match status" value="1"/>
</dbReference>
<gene>
    <name evidence="6" type="ORF">SG34_022765</name>
</gene>
<keyword evidence="2" id="KW-0597">Phosphoprotein</keyword>
<keyword evidence="1 3" id="KW-0238">DNA-binding</keyword>
<evidence type="ECO:0000259" key="5">
    <source>
        <dbReference type="PROSITE" id="PS51755"/>
    </source>
</evidence>
<evidence type="ECO:0000256" key="2">
    <source>
        <dbReference type="PROSITE-ProRule" id="PRU00169"/>
    </source>
</evidence>
<protein>
    <submittedName>
        <fullName evidence="6">Response regulator transcription factor</fullName>
    </submittedName>
</protein>
<dbReference type="AlphaFoldDB" id="A0AAE9Z023"/>
<sequence>MTQTHIILVEDDLRLASLISSFLTSEGFSVTHEARGDNAVELILDAKPELVILDMNLPGLNGLEVCKKIRCGYQGAVIMVTANDDELTEVSALNFGVDDFIAKPIRPHVLLARINALFRRSQQSLTPDNGHLLKVQDIVLDQQNRQVTQGQEMLELSDAEFDVLKVLMENAGQILSRSQLFYAVRGIEYDGQDRSLDMRVSSLRKQLKDLEVPHRYIKSVRGKGYLFITQNRDS</sequence>
<dbReference type="KEGG" id="tvd:SG34_022765"/>
<dbReference type="InterPro" id="IPR036388">
    <property type="entry name" value="WH-like_DNA-bd_sf"/>
</dbReference>
<accession>A0AAE9Z023</accession>
<evidence type="ECO:0000256" key="1">
    <source>
        <dbReference type="ARBA" id="ARBA00023125"/>
    </source>
</evidence>
<dbReference type="Pfam" id="PF00486">
    <property type="entry name" value="Trans_reg_C"/>
    <property type="match status" value="1"/>
</dbReference>
<feature type="domain" description="OmpR/PhoB-type" evidence="5">
    <location>
        <begin position="130"/>
        <end position="229"/>
    </location>
</feature>
<dbReference type="InterPro" id="IPR039420">
    <property type="entry name" value="WalR-like"/>
</dbReference>
<dbReference type="PROSITE" id="PS50110">
    <property type="entry name" value="RESPONSE_REGULATORY"/>
    <property type="match status" value="1"/>
</dbReference>
<dbReference type="Gene3D" id="1.10.10.10">
    <property type="entry name" value="Winged helix-like DNA-binding domain superfamily/Winged helix DNA-binding domain"/>
    <property type="match status" value="1"/>
</dbReference>
<dbReference type="GO" id="GO:0000156">
    <property type="term" value="F:phosphorelay response regulator activity"/>
    <property type="evidence" value="ECO:0007669"/>
    <property type="project" value="TreeGrafter"/>
</dbReference>